<dbReference type="SUPFAM" id="SSF56349">
    <property type="entry name" value="DNA breaking-rejoining enzymes"/>
    <property type="match status" value="1"/>
</dbReference>
<dbReference type="GO" id="GO:0015074">
    <property type="term" value="P:DNA integration"/>
    <property type="evidence" value="ECO:0007669"/>
    <property type="project" value="UniProtKB-KW"/>
</dbReference>
<keyword evidence="3 5" id="KW-0238">DNA-binding</keyword>
<dbReference type="InterPro" id="IPR004107">
    <property type="entry name" value="Integrase_SAM-like_N"/>
</dbReference>
<evidence type="ECO:0000313" key="9">
    <source>
        <dbReference type="Proteomes" id="UP000317332"/>
    </source>
</evidence>
<dbReference type="Gene3D" id="1.10.443.10">
    <property type="entry name" value="Intergrase catalytic core"/>
    <property type="match status" value="1"/>
</dbReference>
<dbReference type="PROSITE" id="PS51900">
    <property type="entry name" value="CB"/>
    <property type="match status" value="1"/>
</dbReference>
<dbReference type="InterPro" id="IPR011010">
    <property type="entry name" value="DNA_brk_join_enz"/>
</dbReference>
<dbReference type="Pfam" id="PF00589">
    <property type="entry name" value="Phage_integrase"/>
    <property type="match status" value="1"/>
</dbReference>
<comment type="similarity">
    <text evidence="1">Belongs to the 'phage' integrase family.</text>
</comment>
<proteinExistence type="inferred from homology"/>
<dbReference type="InterPro" id="IPR013762">
    <property type="entry name" value="Integrase-like_cat_sf"/>
</dbReference>
<dbReference type="Gene3D" id="1.10.150.130">
    <property type="match status" value="1"/>
</dbReference>
<feature type="domain" description="Core-binding (CB)" evidence="7">
    <location>
        <begin position="104"/>
        <end position="187"/>
    </location>
</feature>
<evidence type="ECO:0000256" key="4">
    <source>
        <dbReference type="ARBA" id="ARBA00023172"/>
    </source>
</evidence>
<dbReference type="Pfam" id="PF13495">
    <property type="entry name" value="Phage_int_SAM_4"/>
    <property type="match status" value="1"/>
</dbReference>
<dbReference type="PANTHER" id="PTHR30349:SF41">
    <property type="entry name" value="INTEGRASE_RECOMBINASE PROTEIN MJ0367-RELATED"/>
    <property type="match status" value="1"/>
</dbReference>
<dbReference type="PROSITE" id="PS51898">
    <property type="entry name" value="TYR_RECOMBINASE"/>
    <property type="match status" value="1"/>
</dbReference>
<dbReference type="InterPro" id="IPR044068">
    <property type="entry name" value="CB"/>
</dbReference>
<dbReference type="OrthoDB" id="9801717at2"/>
<dbReference type="GO" id="GO:0006310">
    <property type="term" value="P:DNA recombination"/>
    <property type="evidence" value="ECO:0007669"/>
    <property type="project" value="UniProtKB-KW"/>
</dbReference>
<reference evidence="8 9" key="1">
    <citation type="submission" date="2019-06" db="EMBL/GenBank/DDBJ databases">
        <title>Flavobacteriaceae Paucihalobacterium erythroidium CWB-1, complete genome.</title>
        <authorList>
            <person name="Wu S."/>
        </authorList>
    </citation>
    <scope>NUCLEOTIDE SEQUENCE [LARGE SCALE GENOMIC DNA]</scope>
    <source>
        <strain evidence="8 9">CWB-1</strain>
    </source>
</reference>
<evidence type="ECO:0000256" key="5">
    <source>
        <dbReference type="PROSITE-ProRule" id="PRU01248"/>
    </source>
</evidence>
<keyword evidence="2" id="KW-0229">DNA integration</keyword>
<gene>
    <name evidence="8" type="ORF">FJ651_14565</name>
</gene>
<dbReference type="InterPro" id="IPR050090">
    <property type="entry name" value="Tyrosine_recombinase_XerCD"/>
</dbReference>
<name>A0A506PD08_9FLAO</name>
<evidence type="ECO:0000259" key="7">
    <source>
        <dbReference type="PROSITE" id="PS51900"/>
    </source>
</evidence>
<evidence type="ECO:0000259" key="6">
    <source>
        <dbReference type="PROSITE" id="PS51898"/>
    </source>
</evidence>
<dbReference type="PANTHER" id="PTHR30349">
    <property type="entry name" value="PHAGE INTEGRASE-RELATED"/>
    <property type="match status" value="1"/>
</dbReference>
<keyword evidence="9" id="KW-1185">Reference proteome</keyword>
<evidence type="ECO:0000256" key="1">
    <source>
        <dbReference type="ARBA" id="ARBA00008857"/>
    </source>
</evidence>
<dbReference type="NCBIfam" id="NF040815">
    <property type="entry name" value="recomb_XerA_Arch"/>
    <property type="match status" value="1"/>
</dbReference>
<dbReference type="Proteomes" id="UP000317332">
    <property type="component" value="Unassembled WGS sequence"/>
</dbReference>
<organism evidence="8 9">
    <name type="scientific">Paucihalobacter ruber</name>
    <dbReference type="NCBI Taxonomy" id="2567861"/>
    <lineage>
        <taxon>Bacteria</taxon>
        <taxon>Pseudomonadati</taxon>
        <taxon>Bacteroidota</taxon>
        <taxon>Flavobacteriia</taxon>
        <taxon>Flavobacteriales</taxon>
        <taxon>Flavobacteriaceae</taxon>
        <taxon>Paucihalobacter</taxon>
    </lineage>
</organism>
<comment type="caution">
    <text evidence="8">The sequence shown here is derived from an EMBL/GenBank/DDBJ whole genome shotgun (WGS) entry which is preliminary data.</text>
</comment>
<evidence type="ECO:0000256" key="3">
    <source>
        <dbReference type="ARBA" id="ARBA00023125"/>
    </source>
</evidence>
<evidence type="ECO:0000256" key="2">
    <source>
        <dbReference type="ARBA" id="ARBA00022908"/>
    </source>
</evidence>
<dbReference type="GO" id="GO:0003677">
    <property type="term" value="F:DNA binding"/>
    <property type="evidence" value="ECO:0007669"/>
    <property type="project" value="UniProtKB-UniRule"/>
</dbReference>
<dbReference type="InterPro" id="IPR010998">
    <property type="entry name" value="Integrase_recombinase_N"/>
</dbReference>
<keyword evidence="4" id="KW-0233">DNA recombination</keyword>
<dbReference type="InterPro" id="IPR002104">
    <property type="entry name" value="Integrase_catalytic"/>
</dbReference>
<sequence length="402" mass="46749">MTQKIVITLKPLLHRERPQIGIYFGFNNHVKDQVKAYQGVKWSKTHRIFYVEDSNINRAELFKYLNQFGYWVDYSAIKNTMLPKAQPIQTNKLDKVGMYKELPQTHQDKLKRYIDYLRGKRLSDSTIKSYGYFILRFLHYHKDVMVNSWTNEHIDLFMENVLAKEHYSISSHRQSVGAIKYFTELCGMAAFDASGFERPKKSKFLPVVLSKEEVIDILQATKNLKHRAVLALIYSSGLRIGELLNMELKDIDIDRSQVHIKNGKGRKDRTVVLSEVIKPLLYNYIQTYKPQRYFVEGAPGEPYTAGSVRQFLRKACDEAGIKKRVTPHTLRHSYATHMLENGVDLRFIQELLGHSKPETTMIYTHVAQKDLMKVQSPLDVTVDQITKSNKGEQKLLLSRNFK</sequence>
<dbReference type="EMBL" id="VHIQ01000008">
    <property type="protein sequence ID" value="TPV31414.1"/>
    <property type="molecule type" value="Genomic_DNA"/>
</dbReference>
<dbReference type="AlphaFoldDB" id="A0A506PD08"/>
<accession>A0A506PD08</accession>
<evidence type="ECO:0000313" key="8">
    <source>
        <dbReference type="EMBL" id="TPV31414.1"/>
    </source>
</evidence>
<dbReference type="RefSeq" id="WP_140991381.1">
    <property type="nucleotide sequence ID" value="NZ_VHIQ01000008.1"/>
</dbReference>
<protein>
    <submittedName>
        <fullName evidence="8">Integrase</fullName>
    </submittedName>
</protein>
<feature type="domain" description="Tyr recombinase" evidence="6">
    <location>
        <begin position="204"/>
        <end position="376"/>
    </location>
</feature>